<feature type="compositionally biased region" description="Low complexity" evidence="1">
    <location>
        <begin position="274"/>
        <end position="299"/>
    </location>
</feature>
<protein>
    <submittedName>
        <fullName evidence="3">Glycosyltransferase family 2 protein</fullName>
    </submittedName>
</protein>
<feature type="domain" description="Glycosyltransferase 2-like" evidence="2">
    <location>
        <begin position="12"/>
        <end position="142"/>
    </location>
</feature>
<dbReference type="PANTHER" id="PTHR48090">
    <property type="entry name" value="UNDECAPRENYL-PHOSPHATE 4-DEOXY-4-FORMAMIDO-L-ARABINOSE TRANSFERASE-RELATED"/>
    <property type="match status" value="1"/>
</dbReference>
<evidence type="ECO:0000313" key="4">
    <source>
        <dbReference type="Proteomes" id="UP000676565"/>
    </source>
</evidence>
<dbReference type="InterPro" id="IPR050256">
    <property type="entry name" value="Glycosyltransferase_2"/>
</dbReference>
<gene>
    <name evidence="3" type="ORF">J8F10_34890</name>
</gene>
<name>A0ABS5C370_9BACT</name>
<comment type="caution">
    <text evidence="3">The sequence shown here is derived from an EMBL/GenBank/DDBJ whole genome shotgun (WGS) entry which is preliminary data.</text>
</comment>
<dbReference type="CDD" id="cd04179">
    <property type="entry name" value="DPM_DPG-synthase_like"/>
    <property type="match status" value="1"/>
</dbReference>
<dbReference type="Proteomes" id="UP000676565">
    <property type="component" value="Unassembled WGS sequence"/>
</dbReference>
<organism evidence="3 4">
    <name type="scientific">Gemmata palustris</name>
    <dbReference type="NCBI Taxonomy" id="2822762"/>
    <lineage>
        <taxon>Bacteria</taxon>
        <taxon>Pseudomonadati</taxon>
        <taxon>Planctomycetota</taxon>
        <taxon>Planctomycetia</taxon>
        <taxon>Gemmatales</taxon>
        <taxon>Gemmataceae</taxon>
        <taxon>Gemmata</taxon>
    </lineage>
</organism>
<dbReference type="RefSeq" id="WP_210662511.1">
    <property type="nucleotide sequence ID" value="NZ_JAGKQQ010000002.1"/>
</dbReference>
<dbReference type="PANTHER" id="PTHR48090:SF7">
    <property type="entry name" value="RFBJ PROTEIN"/>
    <property type="match status" value="1"/>
</dbReference>
<evidence type="ECO:0000259" key="2">
    <source>
        <dbReference type="Pfam" id="PF00535"/>
    </source>
</evidence>
<feature type="region of interest" description="Disordered" evidence="1">
    <location>
        <begin position="270"/>
        <end position="306"/>
    </location>
</feature>
<evidence type="ECO:0000256" key="1">
    <source>
        <dbReference type="SAM" id="MobiDB-lite"/>
    </source>
</evidence>
<dbReference type="EMBL" id="JAGKQQ010000002">
    <property type="protein sequence ID" value="MBP3960443.1"/>
    <property type="molecule type" value="Genomic_DNA"/>
</dbReference>
<proteinExistence type="predicted"/>
<dbReference type="SUPFAM" id="SSF53448">
    <property type="entry name" value="Nucleotide-diphospho-sugar transferases"/>
    <property type="match status" value="1"/>
</dbReference>
<dbReference type="InterPro" id="IPR001173">
    <property type="entry name" value="Glyco_trans_2-like"/>
</dbReference>
<dbReference type="Pfam" id="PF00535">
    <property type="entry name" value="Glycos_transf_2"/>
    <property type="match status" value="1"/>
</dbReference>
<accession>A0ABS5C370</accession>
<reference evidence="3 4" key="1">
    <citation type="submission" date="2021-04" db="EMBL/GenBank/DDBJ databases">
        <authorList>
            <person name="Ivanova A."/>
        </authorList>
    </citation>
    <scope>NUCLEOTIDE SEQUENCE [LARGE SCALE GENOMIC DNA]</scope>
    <source>
        <strain evidence="3 4">G18</strain>
    </source>
</reference>
<keyword evidence="4" id="KW-1185">Reference proteome</keyword>
<dbReference type="Gene3D" id="3.90.550.10">
    <property type="entry name" value="Spore Coat Polysaccharide Biosynthesis Protein SpsA, Chain A"/>
    <property type="match status" value="1"/>
</dbReference>
<evidence type="ECO:0000313" key="3">
    <source>
        <dbReference type="EMBL" id="MBP3960443.1"/>
    </source>
</evidence>
<dbReference type="InterPro" id="IPR029044">
    <property type="entry name" value="Nucleotide-diphossugar_trans"/>
</dbReference>
<sequence>MAKPTAPHDGVTVVIPAHNAAAQLEKMLPAWGLLLGKQNRPVQIIVVNDGSTDGTAAVLEKLAPRVPHLHVLTHDTHRGFGTCLRTALAETTHPLFMYAGLDNQYTPGDIRPMLERIELRDEIFGKQPDLISGFRAGRPRPTLVKWVSGAWKLFWRVFAGLPIVDSPPWYGWGEWWYKTRAGWVFGVPLADVNSAFKLYRTAFLKRVPIQSDGDFVHVELVAKATFLTSIMDEIPLTPKNPPEPLPPLGPVSADRSRVFSDPKFAFDMPATVKPPEAGDAVAPPDAPAAEANAEGLASPGSPVPAS</sequence>